<keyword evidence="1" id="KW-0812">Transmembrane</keyword>
<evidence type="ECO:0000313" key="4">
    <source>
        <dbReference type="Proteomes" id="UP000039046"/>
    </source>
</evidence>
<dbReference type="Pfam" id="PF03407">
    <property type="entry name" value="Nucleotid_trans"/>
    <property type="match status" value="1"/>
</dbReference>
<feature type="domain" description="Nucleotide-diphospho-sugar transferase" evidence="2">
    <location>
        <begin position="95"/>
        <end position="340"/>
    </location>
</feature>
<dbReference type="InterPro" id="IPR005069">
    <property type="entry name" value="Nucl-diP-sugar_transferase"/>
</dbReference>
<keyword evidence="4" id="KW-1185">Reference proteome</keyword>
<dbReference type="OrthoDB" id="2019572at2759"/>
<evidence type="ECO:0000256" key="1">
    <source>
        <dbReference type="SAM" id="Phobius"/>
    </source>
</evidence>
<evidence type="ECO:0000259" key="2">
    <source>
        <dbReference type="Pfam" id="PF03407"/>
    </source>
</evidence>
<reference evidence="3 4" key="1">
    <citation type="journal article" date="2015" name="Genome Announc.">
        <title>Draft Genome Sequence and Gene Annotation of the Entomopathogenic Fungus Verticillium hemipterigenum.</title>
        <authorList>
            <person name="Horn F."/>
            <person name="Habel A."/>
            <person name="Scharf D.H."/>
            <person name="Dworschak J."/>
            <person name="Brakhage A.A."/>
            <person name="Guthke R."/>
            <person name="Hertweck C."/>
            <person name="Linde J."/>
        </authorList>
    </citation>
    <scope>NUCLEOTIDE SEQUENCE [LARGE SCALE GENOMIC DNA]</scope>
</reference>
<keyword evidence="1" id="KW-1133">Transmembrane helix</keyword>
<sequence length="365" mass="41725">MLRSGFFQRRNLRVRYALAFILTISVLHIVQLWQWEPPAHNLHQTTGIQPRDLHIFTDNAINNTAVIVPVNSGMLHFAENMLCSLKQTDFNSSALIFWALDAQAEIELKKRGYNTYRNPALFGVSSDVNTHGNTAAYKQMMRERPVFYADILTSGIDILMLDADIVFWDNPLSVVPAADERDSVDIIYSTDAREFYTDKNAFRDNLRRGGYMPPICNGMFWMKARKETVSIWTDMLAAFEASWWRLGLYRLIWFQDDQRGVDVLLNDGRAKVVAPFPTGITGDMVINANDEKALKVRLLDQAQAVNGHLLLLREKSYEANLARLRKQGKDRLLAHMNWSTVTIGKVDGAKKKNIYYLDDQGKCTL</sequence>
<name>A0A0A1T688_9HYPO</name>
<evidence type="ECO:0000313" key="3">
    <source>
        <dbReference type="EMBL" id="CEJ90329.1"/>
    </source>
</evidence>
<accession>A0A0A1T688</accession>
<dbReference type="Proteomes" id="UP000039046">
    <property type="component" value="Unassembled WGS sequence"/>
</dbReference>
<dbReference type="GO" id="GO:0005794">
    <property type="term" value="C:Golgi apparatus"/>
    <property type="evidence" value="ECO:0007669"/>
    <property type="project" value="TreeGrafter"/>
</dbReference>
<dbReference type="PANTHER" id="PTHR47032:SF1">
    <property type="entry name" value="UDP-D-XYLOSE:L-FUCOSE ALPHA-1,3-D-XYLOSYLTRANSFERASE-RELATED"/>
    <property type="match status" value="1"/>
</dbReference>
<keyword evidence="1" id="KW-0472">Membrane</keyword>
<organism evidence="3 4">
    <name type="scientific">[Torrubiella] hemipterigena</name>
    <dbReference type="NCBI Taxonomy" id="1531966"/>
    <lineage>
        <taxon>Eukaryota</taxon>
        <taxon>Fungi</taxon>
        <taxon>Dikarya</taxon>
        <taxon>Ascomycota</taxon>
        <taxon>Pezizomycotina</taxon>
        <taxon>Sordariomycetes</taxon>
        <taxon>Hypocreomycetidae</taxon>
        <taxon>Hypocreales</taxon>
        <taxon>Clavicipitaceae</taxon>
        <taxon>Clavicipitaceae incertae sedis</taxon>
        <taxon>'Torrubiella' clade</taxon>
    </lineage>
</organism>
<dbReference type="PANTHER" id="PTHR47032">
    <property type="entry name" value="UDP-D-XYLOSE:L-FUCOSE ALPHA-1,3-D-XYLOSYLTRANSFERASE-RELATED"/>
    <property type="match status" value="1"/>
</dbReference>
<dbReference type="AlphaFoldDB" id="A0A0A1T688"/>
<gene>
    <name evidence="3" type="ORF">VHEMI06120</name>
</gene>
<protein>
    <recommendedName>
        <fullName evidence="2">Nucleotide-diphospho-sugar transferase domain-containing protein</fullName>
    </recommendedName>
</protein>
<dbReference type="HOGENOM" id="CLU_754561_0_0_1"/>
<feature type="transmembrane region" description="Helical" evidence="1">
    <location>
        <begin position="12"/>
        <end position="33"/>
    </location>
</feature>
<dbReference type="EMBL" id="CDHN01000003">
    <property type="protein sequence ID" value="CEJ90329.1"/>
    <property type="molecule type" value="Genomic_DNA"/>
</dbReference>
<dbReference type="InterPro" id="IPR052636">
    <property type="entry name" value="UDP-D-xylose:L-fucose_XylT"/>
</dbReference>
<proteinExistence type="predicted"/>
<dbReference type="GO" id="GO:0016757">
    <property type="term" value="F:glycosyltransferase activity"/>
    <property type="evidence" value="ECO:0007669"/>
    <property type="project" value="TreeGrafter"/>
</dbReference>